<sequence length="118" mass="13078">MEERGELVKPLGNAWQESQSSVKSSTRIGNGTAGGTIRFLGYDNDGTAINQVDVWMSHEELPVFIQALVTHPMPLPIDYLQTAEPHENGFWVRIRCHESPKVFVSRLSSAIGCLEQPA</sequence>
<dbReference type="Proteomes" id="UP000067683">
    <property type="component" value="Chromosome"/>
</dbReference>
<evidence type="ECO:0000313" key="1">
    <source>
        <dbReference type="EMBL" id="ALS74778.1"/>
    </source>
</evidence>
<evidence type="ECO:0000313" key="2">
    <source>
        <dbReference type="Proteomes" id="UP000067683"/>
    </source>
</evidence>
<reference evidence="1" key="1">
    <citation type="submission" date="2016-01" db="EMBL/GenBank/DDBJ databases">
        <title>Complete genome of Planococcus rifietoensis type strain M8.</title>
        <authorList>
            <person name="See-Too W.S."/>
        </authorList>
    </citation>
    <scope>NUCLEOTIDE SEQUENCE [LARGE SCALE GENOMIC DNA]</scope>
    <source>
        <strain evidence="1">M8</strain>
    </source>
</reference>
<accession>A0A0U2YJH6</accession>
<dbReference type="OrthoDB" id="2427501at2"/>
<organism evidence="1 2">
    <name type="scientific">Planococcus rifietoensis</name>
    <dbReference type="NCBI Taxonomy" id="200991"/>
    <lineage>
        <taxon>Bacteria</taxon>
        <taxon>Bacillati</taxon>
        <taxon>Bacillota</taxon>
        <taxon>Bacilli</taxon>
        <taxon>Bacillales</taxon>
        <taxon>Caryophanaceae</taxon>
        <taxon>Planococcus</taxon>
    </lineage>
</organism>
<dbReference type="KEGG" id="prt:AUC31_05870"/>
<dbReference type="RefSeq" id="WP_058381485.1">
    <property type="nucleotide sequence ID" value="NZ_CP013659.2"/>
</dbReference>
<dbReference type="AlphaFoldDB" id="A0A0U2YJH6"/>
<proteinExistence type="predicted"/>
<protein>
    <submittedName>
        <fullName evidence="1">Uncharacterized protein</fullName>
    </submittedName>
</protein>
<dbReference type="EMBL" id="CP013659">
    <property type="protein sequence ID" value="ALS74778.1"/>
    <property type="molecule type" value="Genomic_DNA"/>
</dbReference>
<dbReference type="STRING" id="200991.AUC31_05870"/>
<keyword evidence="2" id="KW-1185">Reference proteome</keyword>
<name>A0A0U2YJH6_9BACL</name>
<gene>
    <name evidence="1" type="ORF">AUC31_05870</name>
</gene>